<evidence type="ECO:0000313" key="5">
    <source>
        <dbReference type="EMBL" id="RJL18159.1"/>
    </source>
</evidence>
<evidence type="ECO:0000256" key="3">
    <source>
        <dbReference type="RuleBase" id="RU003788"/>
    </source>
</evidence>
<feature type="region of interest" description="Disordered" evidence="4">
    <location>
        <begin position="93"/>
        <end position="135"/>
    </location>
</feature>
<dbReference type="Gene3D" id="1.10.530.40">
    <property type="match status" value="1"/>
</dbReference>
<reference evidence="6" key="1">
    <citation type="submission" date="2018-09" db="EMBL/GenBank/DDBJ databases">
        <title>Paracoccus onubensis nov. sp. a moderate halophilic bacterium isolated from Gruta de las Maravillas (Aracena, Spain).</title>
        <authorList>
            <person name="Jurado V."/>
            <person name="Gutierrez-Patricio S."/>
            <person name="Gonzalez-Pimentel J.L."/>
            <person name="Miller A.Z."/>
            <person name="Laiz L."/>
            <person name="Saiz-Jimenez C."/>
        </authorList>
    </citation>
    <scope>NUCLEOTIDE SEQUENCE [LARGE SCALE GENOMIC DNA]</scope>
    <source>
        <strain evidence="6">DSM 26381</strain>
    </source>
</reference>
<name>A0A419A829_9RHOB</name>
<sequence>MTRGMSADLDAALSDVFTVFRRDLAKYEGEVYRALTGMTVEQRQFDAAVGCHFNTGVIGRADWIKRWRLGGMGGTLVGIMNWSKPKEIIDPWEAEQTPWATGRSGGPARRSDRSARRVVSPGGRCGRSRRRKFSR</sequence>
<dbReference type="GO" id="GO:0003796">
    <property type="term" value="F:lysozyme activity"/>
    <property type="evidence" value="ECO:0007669"/>
    <property type="project" value="UniProtKB-EC"/>
</dbReference>
<dbReference type="InterPro" id="IPR023346">
    <property type="entry name" value="Lysozyme-like_dom_sf"/>
</dbReference>
<keyword evidence="2 3" id="KW-0081">Bacteriolytic enzyme</keyword>
<keyword evidence="3" id="KW-0326">Glycosidase</keyword>
<evidence type="ECO:0000256" key="1">
    <source>
        <dbReference type="ARBA" id="ARBA00022529"/>
    </source>
</evidence>
<dbReference type="Proteomes" id="UP000283587">
    <property type="component" value="Unassembled WGS sequence"/>
</dbReference>
<feature type="compositionally biased region" description="Basic residues" evidence="4">
    <location>
        <begin position="126"/>
        <end position="135"/>
    </location>
</feature>
<dbReference type="GO" id="GO:0009253">
    <property type="term" value="P:peptidoglycan catabolic process"/>
    <property type="evidence" value="ECO:0007669"/>
    <property type="project" value="InterPro"/>
</dbReference>
<dbReference type="SUPFAM" id="SSF53955">
    <property type="entry name" value="Lysozyme-like"/>
    <property type="match status" value="1"/>
</dbReference>
<keyword evidence="1 3" id="KW-0929">Antimicrobial</keyword>
<accession>A0A419A829</accession>
<comment type="catalytic activity">
    <reaction evidence="3">
        <text>Hydrolysis of (1-&gt;4)-beta-linkages between N-acetylmuramic acid and N-acetyl-D-glucosamine residues in a peptidoglycan and between N-acetyl-D-glucosamine residues in chitodextrins.</text>
        <dbReference type="EC" id="3.2.1.17"/>
    </reaction>
</comment>
<evidence type="ECO:0000313" key="6">
    <source>
        <dbReference type="Proteomes" id="UP000283587"/>
    </source>
</evidence>
<organism evidence="5 6">
    <name type="scientific">Paracoccus siganidrum</name>
    <dbReference type="NCBI Taxonomy" id="1276757"/>
    <lineage>
        <taxon>Bacteria</taxon>
        <taxon>Pseudomonadati</taxon>
        <taxon>Pseudomonadota</taxon>
        <taxon>Alphaproteobacteria</taxon>
        <taxon>Rhodobacterales</taxon>
        <taxon>Paracoccaceae</taxon>
        <taxon>Paracoccus</taxon>
    </lineage>
</organism>
<dbReference type="InterPro" id="IPR023347">
    <property type="entry name" value="Lysozyme_dom_sf"/>
</dbReference>
<dbReference type="EMBL" id="QZEW01000027">
    <property type="protein sequence ID" value="RJL18159.1"/>
    <property type="molecule type" value="Genomic_DNA"/>
</dbReference>
<comment type="similarity">
    <text evidence="3">Belongs to the glycosyl hydrolase 24 family.</text>
</comment>
<dbReference type="GO" id="GO:0042742">
    <property type="term" value="P:defense response to bacterium"/>
    <property type="evidence" value="ECO:0007669"/>
    <property type="project" value="UniProtKB-KW"/>
</dbReference>
<protein>
    <recommendedName>
        <fullName evidence="3">Lysozyme</fullName>
        <ecNumber evidence="3">3.2.1.17</ecNumber>
    </recommendedName>
</protein>
<dbReference type="GO" id="GO:0031640">
    <property type="term" value="P:killing of cells of another organism"/>
    <property type="evidence" value="ECO:0007669"/>
    <property type="project" value="UniProtKB-KW"/>
</dbReference>
<evidence type="ECO:0000256" key="4">
    <source>
        <dbReference type="SAM" id="MobiDB-lite"/>
    </source>
</evidence>
<comment type="caution">
    <text evidence="5">The sequence shown here is derived from an EMBL/GenBank/DDBJ whole genome shotgun (WGS) entry which is preliminary data.</text>
</comment>
<dbReference type="Pfam" id="PF00959">
    <property type="entry name" value="Phage_lysozyme"/>
    <property type="match status" value="1"/>
</dbReference>
<evidence type="ECO:0000256" key="2">
    <source>
        <dbReference type="ARBA" id="ARBA00022638"/>
    </source>
</evidence>
<dbReference type="EC" id="3.2.1.17" evidence="3"/>
<proteinExistence type="inferred from homology"/>
<dbReference type="InterPro" id="IPR002196">
    <property type="entry name" value="Glyco_hydro_24"/>
</dbReference>
<keyword evidence="6" id="KW-1185">Reference proteome</keyword>
<gene>
    <name evidence="5" type="ORF">D3P05_07980</name>
</gene>
<dbReference type="GO" id="GO:0016998">
    <property type="term" value="P:cell wall macromolecule catabolic process"/>
    <property type="evidence" value="ECO:0007669"/>
    <property type="project" value="InterPro"/>
</dbReference>
<dbReference type="AlphaFoldDB" id="A0A419A829"/>
<keyword evidence="3" id="KW-0378">Hydrolase</keyword>